<name>A0ABN1DJU2_SACER</name>
<evidence type="ECO:0000313" key="3">
    <source>
        <dbReference type="EMBL" id="GAA0544775.1"/>
    </source>
</evidence>
<dbReference type="NCBIfam" id="TIGR01764">
    <property type="entry name" value="excise"/>
    <property type="match status" value="1"/>
</dbReference>
<organism evidence="3 4">
    <name type="scientific">Saccharopolyspora erythraea</name>
    <name type="common">Streptomyces erythraeus</name>
    <dbReference type="NCBI Taxonomy" id="1836"/>
    <lineage>
        <taxon>Bacteria</taxon>
        <taxon>Bacillati</taxon>
        <taxon>Actinomycetota</taxon>
        <taxon>Actinomycetes</taxon>
        <taxon>Pseudonocardiales</taxon>
        <taxon>Pseudonocardiaceae</taxon>
        <taxon>Saccharopolyspora</taxon>
    </lineage>
</organism>
<keyword evidence="4" id="KW-1185">Reference proteome</keyword>
<comment type="caution">
    <text evidence="3">The sequence shown here is derived from an EMBL/GenBank/DDBJ whole genome shotgun (WGS) entry which is preliminary data.</text>
</comment>
<feature type="domain" description="Helix-turn-helix" evidence="2">
    <location>
        <begin position="84"/>
        <end position="132"/>
    </location>
</feature>
<proteinExistence type="predicted"/>
<feature type="region of interest" description="Disordered" evidence="1">
    <location>
        <begin position="1"/>
        <end position="81"/>
    </location>
</feature>
<dbReference type="Proteomes" id="UP001500729">
    <property type="component" value="Unassembled WGS sequence"/>
</dbReference>
<dbReference type="InterPro" id="IPR010093">
    <property type="entry name" value="SinI_DNA-bd"/>
</dbReference>
<protein>
    <recommendedName>
        <fullName evidence="2">Helix-turn-helix domain-containing protein</fullName>
    </recommendedName>
</protein>
<evidence type="ECO:0000259" key="2">
    <source>
        <dbReference type="Pfam" id="PF12728"/>
    </source>
</evidence>
<evidence type="ECO:0000256" key="1">
    <source>
        <dbReference type="SAM" id="MobiDB-lite"/>
    </source>
</evidence>
<sequence length="138" mass="14639">MHTAHRPTAVTAQGTRQGTAGEAGNSPYPVPSATPSARPAQTPQQGTRERPAHTARHPRNPGLSTPAPASLPRPRESGDATRLLLTVEQAARRLSVGRTTMFKLIKSGDVDSVRIGHARRVPVEALTAYIDRLARGAA</sequence>
<dbReference type="Pfam" id="PF12728">
    <property type="entry name" value="HTH_17"/>
    <property type="match status" value="1"/>
</dbReference>
<dbReference type="EMBL" id="BAAAGS010000038">
    <property type="protein sequence ID" value="GAA0544775.1"/>
    <property type="molecule type" value="Genomic_DNA"/>
</dbReference>
<reference evidence="3 4" key="1">
    <citation type="journal article" date="2019" name="Int. J. Syst. Evol. Microbiol.">
        <title>The Global Catalogue of Microorganisms (GCM) 10K type strain sequencing project: providing services to taxonomists for standard genome sequencing and annotation.</title>
        <authorList>
            <consortium name="The Broad Institute Genomics Platform"/>
            <consortium name="The Broad Institute Genome Sequencing Center for Infectious Disease"/>
            <person name="Wu L."/>
            <person name="Ma J."/>
        </authorList>
    </citation>
    <scope>NUCLEOTIDE SEQUENCE [LARGE SCALE GENOMIC DNA]</scope>
    <source>
        <strain evidence="3 4">JCM 10303</strain>
    </source>
</reference>
<evidence type="ECO:0000313" key="4">
    <source>
        <dbReference type="Proteomes" id="UP001500729"/>
    </source>
</evidence>
<dbReference type="InterPro" id="IPR041657">
    <property type="entry name" value="HTH_17"/>
</dbReference>
<accession>A0ABN1DJU2</accession>
<feature type="compositionally biased region" description="Polar residues" evidence="1">
    <location>
        <begin position="33"/>
        <end position="46"/>
    </location>
</feature>
<gene>
    <name evidence="3" type="ORF">GCM10009533_49660</name>
</gene>